<name>Q01WY0_SOLUE</name>
<dbReference type="InParanoid" id="Q01WY0"/>
<feature type="signal peptide" evidence="1">
    <location>
        <begin position="1"/>
        <end position="23"/>
    </location>
</feature>
<dbReference type="EMBL" id="CP000473">
    <property type="protein sequence ID" value="ABJ85835.1"/>
    <property type="molecule type" value="Genomic_DNA"/>
</dbReference>
<gene>
    <name evidence="2" type="ordered locus">Acid_4876</name>
</gene>
<dbReference type="KEGG" id="sus:Acid_4876"/>
<dbReference type="InterPro" id="IPR021556">
    <property type="entry name" value="DUF2950"/>
</dbReference>
<dbReference type="STRING" id="234267.Acid_4876"/>
<dbReference type="AlphaFoldDB" id="Q01WY0"/>
<evidence type="ECO:0000256" key="1">
    <source>
        <dbReference type="SAM" id="SignalP"/>
    </source>
</evidence>
<accession>Q01WY0</accession>
<evidence type="ECO:0000313" key="2">
    <source>
        <dbReference type="EMBL" id="ABJ85835.1"/>
    </source>
</evidence>
<keyword evidence="1" id="KW-0732">Signal</keyword>
<sequence length="309" mass="33392" precursor="true">MTRLSAFALAAAGVVLLNVPVKAATPDGRAFPSADAAAQALVDAAKSDDTAALIEILGPSARGIVTTRDSVADRNSRKVFTARAAEKMRLVASHGNPKNRTLVVGKDEWPLPIPIVERNGQWYFDTAQGREEILTRRIGSNELDAIEVCRGFVEAENQYAEKNRTANHIPIYAQMIISSPGERDGLYWDAKGEGDESPIGEIVARALAQGYTNKHEPYRGYYFKVLTAQGPSAAGGEKSYIKDGVMTRGFALIAWPANYGSTGMMTFVVDKSGIVYQKDLGPKTGEVASGYAAYDPDHTWHPVSDATRP</sequence>
<reference evidence="2" key="1">
    <citation type="submission" date="2006-10" db="EMBL/GenBank/DDBJ databases">
        <title>Complete sequence of Solibacter usitatus Ellin6076.</title>
        <authorList>
            <consortium name="US DOE Joint Genome Institute"/>
            <person name="Copeland A."/>
            <person name="Lucas S."/>
            <person name="Lapidus A."/>
            <person name="Barry K."/>
            <person name="Detter J.C."/>
            <person name="Glavina del Rio T."/>
            <person name="Hammon N."/>
            <person name="Israni S."/>
            <person name="Dalin E."/>
            <person name="Tice H."/>
            <person name="Pitluck S."/>
            <person name="Thompson L.S."/>
            <person name="Brettin T."/>
            <person name="Bruce D."/>
            <person name="Han C."/>
            <person name="Tapia R."/>
            <person name="Gilna P."/>
            <person name="Schmutz J."/>
            <person name="Larimer F."/>
            <person name="Land M."/>
            <person name="Hauser L."/>
            <person name="Kyrpides N."/>
            <person name="Mikhailova N."/>
            <person name="Janssen P.H."/>
            <person name="Kuske C.R."/>
            <person name="Richardson P."/>
        </authorList>
    </citation>
    <scope>NUCLEOTIDE SEQUENCE</scope>
    <source>
        <strain evidence="2">Ellin6076</strain>
    </source>
</reference>
<dbReference type="eggNOG" id="COG4786">
    <property type="taxonomic scope" value="Bacteria"/>
</dbReference>
<dbReference type="OrthoDB" id="108782at2"/>
<proteinExistence type="predicted"/>
<dbReference type="HOGENOM" id="CLU_078227_0_0_0"/>
<dbReference type="Pfam" id="PF11453">
    <property type="entry name" value="DUF2950"/>
    <property type="match status" value="1"/>
</dbReference>
<organism evidence="2">
    <name type="scientific">Solibacter usitatus (strain Ellin6076)</name>
    <dbReference type="NCBI Taxonomy" id="234267"/>
    <lineage>
        <taxon>Bacteria</taxon>
        <taxon>Pseudomonadati</taxon>
        <taxon>Acidobacteriota</taxon>
        <taxon>Terriglobia</taxon>
        <taxon>Bryobacterales</taxon>
        <taxon>Solibacteraceae</taxon>
        <taxon>Candidatus Solibacter</taxon>
    </lineage>
</organism>
<feature type="chain" id="PRO_5004162611" description="DUF2950 domain-containing protein" evidence="1">
    <location>
        <begin position="24"/>
        <end position="309"/>
    </location>
</feature>
<evidence type="ECO:0008006" key="3">
    <source>
        <dbReference type="Google" id="ProtNLM"/>
    </source>
</evidence>
<protein>
    <recommendedName>
        <fullName evidence="3">DUF2950 domain-containing protein</fullName>
    </recommendedName>
</protein>